<proteinExistence type="predicted"/>
<comment type="caution">
    <text evidence="2">The sequence shown here is derived from an EMBL/GenBank/DDBJ whole genome shotgun (WGS) entry which is preliminary data.</text>
</comment>
<reference evidence="2" key="1">
    <citation type="journal article" date="2023" name="Mol. Phylogenet. Evol.">
        <title>Genome-scale phylogeny and comparative genomics of the fungal order Sordariales.</title>
        <authorList>
            <person name="Hensen N."/>
            <person name="Bonometti L."/>
            <person name="Westerberg I."/>
            <person name="Brannstrom I.O."/>
            <person name="Guillou S."/>
            <person name="Cros-Aarteil S."/>
            <person name="Calhoun S."/>
            <person name="Haridas S."/>
            <person name="Kuo A."/>
            <person name="Mondo S."/>
            <person name="Pangilinan J."/>
            <person name="Riley R."/>
            <person name="LaButti K."/>
            <person name="Andreopoulos B."/>
            <person name="Lipzen A."/>
            <person name="Chen C."/>
            <person name="Yan M."/>
            <person name="Daum C."/>
            <person name="Ng V."/>
            <person name="Clum A."/>
            <person name="Steindorff A."/>
            <person name="Ohm R.A."/>
            <person name="Martin F."/>
            <person name="Silar P."/>
            <person name="Natvig D.O."/>
            <person name="Lalanne C."/>
            <person name="Gautier V."/>
            <person name="Ament-Velasquez S.L."/>
            <person name="Kruys A."/>
            <person name="Hutchinson M.I."/>
            <person name="Powell A.J."/>
            <person name="Barry K."/>
            <person name="Miller A.N."/>
            <person name="Grigoriev I.V."/>
            <person name="Debuchy R."/>
            <person name="Gladieux P."/>
            <person name="Hiltunen Thoren M."/>
            <person name="Johannesson H."/>
        </authorList>
    </citation>
    <scope>NUCLEOTIDE SEQUENCE</scope>
    <source>
        <strain evidence="2">PSN309</strain>
    </source>
</reference>
<evidence type="ECO:0000313" key="2">
    <source>
        <dbReference type="EMBL" id="KAK4184777.1"/>
    </source>
</evidence>
<gene>
    <name evidence="2" type="ORF">QBC35DRAFT_39643</name>
</gene>
<dbReference type="GO" id="GO:0016491">
    <property type="term" value="F:oxidoreductase activity"/>
    <property type="evidence" value="ECO:0007669"/>
    <property type="project" value="UniProtKB-KW"/>
</dbReference>
<dbReference type="EMBL" id="MU864474">
    <property type="protein sequence ID" value="KAK4184777.1"/>
    <property type="molecule type" value="Genomic_DNA"/>
</dbReference>
<evidence type="ECO:0000313" key="3">
    <source>
        <dbReference type="Proteomes" id="UP001302126"/>
    </source>
</evidence>
<evidence type="ECO:0000256" key="1">
    <source>
        <dbReference type="ARBA" id="ARBA00023002"/>
    </source>
</evidence>
<sequence>MEPNSRSEAGVIRLSASETPGYTHVDNITDRSAQKASDLLTANHDVFHTRFNGGLHNHLVHHILAIYALGATPDEIQDMWNDNISYQAPLEPPSDPATPPRNLKDPAVFNECLGKDECYSDFLRFFEDEVTQKGVPDVVNEYVFKGDDRANDIFCRMFTDLVHPLIHLGCALEFSQPSLVAESLAAACVHGAWPASVLLPTETYLQSHPDTPSVPLLSVLSALRADPNISTAVKPTDPFNKIPDGLLVRIPPAVFAPYLASYRVSPDPDSLRDALSDLIHTCVYMTGAAQHPDKLVAMDFVLLHSVTVLAFYPAVMQIPWISDASKARLLEATGRIAAVMYAGCRCPELYPSRITAYLPKYPEHGWEELAHRSNVYQDEGHVAKFTRAMLALEKHVPMGALERDFPIGKKDFFKIAHMGVDSAERAFEEPEKGGHKMPEGVAEGVVKRVGLGGEMVAKNQMRWVFYGGLEGAWGWVANRDEVSKA</sequence>
<dbReference type="InterPro" id="IPR025337">
    <property type="entry name" value="Questin_oxidase-like"/>
</dbReference>
<keyword evidence="1" id="KW-0560">Oxidoreductase</keyword>
<protein>
    <recommendedName>
        <fullName evidence="4">Oxidoreductase AflY</fullName>
    </recommendedName>
</protein>
<organism evidence="2 3">
    <name type="scientific">Podospora australis</name>
    <dbReference type="NCBI Taxonomy" id="1536484"/>
    <lineage>
        <taxon>Eukaryota</taxon>
        <taxon>Fungi</taxon>
        <taxon>Dikarya</taxon>
        <taxon>Ascomycota</taxon>
        <taxon>Pezizomycotina</taxon>
        <taxon>Sordariomycetes</taxon>
        <taxon>Sordariomycetidae</taxon>
        <taxon>Sordariales</taxon>
        <taxon>Podosporaceae</taxon>
        <taxon>Podospora</taxon>
    </lineage>
</organism>
<dbReference type="Pfam" id="PF14027">
    <property type="entry name" value="Questin_oxidase"/>
    <property type="match status" value="1"/>
</dbReference>
<dbReference type="Proteomes" id="UP001302126">
    <property type="component" value="Unassembled WGS sequence"/>
</dbReference>
<reference evidence="2" key="2">
    <citation type="submission" date="2023-05" db="EMBL/GenBank/DDBJ databases">
        <authorList>
            <consortium name="Lawrence Berkeley National Laboratory"/>
            <person name="Steindorff A."/>
            <person name="Hensen N."/>
            <person name="Bonometti L."/>
            <person name="Westerberg I."/>
            <person name="Brannstrom I.O."/>
            <person name="Guillou S."/>
            <person name="Cros-Aarteil S."/>
            <person name="Calhoun S."/>
            <person name="Haridas S."/>
            <person name="Kuo A."/>
            <person name="Mondo S."/>
            <person name="Pangilinan J."/>
            <person name="Riley R."/>
            <person name="Labutti K."/>
            <person name="Andreopoulos B."/>
            <person name="Lipzen A."/>
            <person name="Chen C."/>
            <person name="Yanf M."/>
            <person name="Daum C."/>
            <person name="Ng V."/>
            <person name="Clum A."/>
            <person name="Ohm R."/>
            <person name="Martin F."/>
            <person name="Silar P."/>
            <person name="Natvig D."/>
            <person name="Lalanne C."/>
            <person name="Gautier V."/>
            <person name="Ament-Velasquez S.L."/>
            <person name="Kruys A."/>
            <person name="Hutchinson M.I."/>
            <person name="Powell A.J."/>
            <person name="Barry K."/>
            <person name="Miller A.N."/>
            <person name="Grigoriev I.V."/>
            <person name="Debuchy R."/>
            <person name="Gladieux P."/>
            <person name="Thoren M.H."/>
            <person name="Johannesson H."/>
        </authorList>
    </citation>
    <scope>NUCLEOTIDE SEQUENCE</scope>
    <source>
        <strain evidence="2">PSN309</strain>
    </source>
</reference>
<evidence type="ECO:0008006" key="4">
    <source>
        <dbReference type="Google" id="ProtNLM"/>
    </source>
</evidence>
<dbReference type="AlphaFoldDB" id="A0AAN7AG91"/>
<accession>A0AAN7AG91</accession>
<dbReference type="PANTHER" id="PTHR35870">
    <property type="entry name" value="PROTEIN, PUTATIVE (AFU_ORTHOLOGUE AFUA_5G03330)-RELATED"/>
    <property type="match status" value="1"/>
</dbReference>
<dbReference type="PANTHER" id="PTHR35870:SF1">
    <property type="entry name" value="PROTEIN, PUTATIVE (AFU_ORTHOLOGUE AFUA_5G03330)-RELATED"/>
    <property type="match status" value="1"/>
</dbReference>
<keyword evidence="3" id="KW-1185">Reference proteome</keyword>
<name>A0AAN7AG91_9PEZI</name>